<dbReference type="InterPro" id="IPR006342">
    <property type="entry name" value="FkbM_mtfrase"/>
</dbReference>
<comment type="caution">
    <text evidence="2">The sequence shown here is derived from an EMBL/GenBank/DDBJ whole genome shotgun (WGS) entry which is preliminary data.</text>
</comment>
<evidence type="ECO:0000313" key="2">
    <source>
        <dbReference type="EMBL" id="GAH51447.1"/>
    </source>
</evidence>
<dbReference type="EMBL" id="BARU01021972">
    <property type="protein sequence ID" value="GAH51447.1"/>
    <property type="molecule type" value="Genomic_DNA"/>
</dbReference>
<dbReference type="AlphaFoldDB" id="X1G2I5"/>
<sequence>ERCDVLKMDCEGAEKEVFNEKSEPYFRRVDRVMLEWHSYDGETYAEYLRRLGFSVLLTGTGLPTPPYSPSFERGMLYARRTL</sequence>
<feature type="domain" description="Methyltransferase FkbM" evidence="1">
    <location>
        <begin position="2"/>
        <end position="54"/>
    </location>
</feature>
<accession>X1G2I5</accession>
<feature type="non-terminal residue" evidence="2">
    <location>
        <position position="1"/>
    </location>
</feature>
<organism evidence="2">
    <name type="scientific">marine sediment metagenome</name>
    <dbReference type="NCBI Taxonomy" id="412755"/>
    <lineage>
        <taxon>unclassified sequences</taxon>
        <taxon>metagenomes</taxon>
        <taxon>ecological metagenomes</taxon>
    </lineage>
</organism>
<dbReference type="InterPro" id="IPR029063">
    <property type="entry name" value="SAM-dependent_MTases_sf"/>
</dbReference>
<evidence type="ECO:0000259" key="1">
    <source>
        <dbReference type="Pfam" id="PF05050"/>
    </source>
</evidence>
<gene>
    <name evidence="2" type="ORF">S03H2_35875</name>
</gene>
<proteinExistence type="predicted"/>
<dbReference type="Pfam" id="PF05050">
    <property type="entry name" value="Methyltransf_21"/>
    <property type="match status" value="1"/>
</dbReference>
<name>X1G2I5_9ZZZZ</name>
<reference evidence="2" key="1">
    <citation type="journal article" date="2014" name="Front. Microbiol.">
        <title>High frequency of phylogenetically diverse reductive dehalogenase-homologous genes in deep subseafloor sedimentary metagenomes.</title>
        <authorList>
            <person name="Kawai M."/>
            <person name="Futagami T."/>
            <person name="Toyoda A."/>
            <person name="Takaki Y."/>
            <person name="Nishi S."/>
            <person name="Hori S."/>
            <person name="Arai W."/>
            <person name="Tsubouchi T."/>
            <person name="Morono Y."/>
            <person name="Uchiyama I."/>
            <person name="Ito T."/>
            <person name="Fujiyama A."/>
            <person name="Inagaki F."/>
            <person name="Takami H."/>
        </authorList>
    </citation>
    <scope>NUCLEOTIDE SEQUENCE</scope>
    <source>
        <strain evidence="2">Expedition CK06-06</strain>
    </source>
</reference>
<protein>
    <recommendedName>
        <fullName evidence="1">Methyltransferase FkbM domain-containing protein</fullName>
    </recommendedName>
</protein>
<dbReference type="SUPFAM" id="SSF53335">
    <property type="entry name" value="S-adenosyl-L-methionine-dependent methyltransferases"/>
    <property type="match status" value="1"/>
</dbReference>